<organism evidence="1 2">
    <name type="scientific">Elaphomyces granulatus</name>
    <dbReference type="NCBI Taxonomy" id="519963"/>
    <lineage>
        <taxon>Eukaryota</taxon>
        <taxon>Fungi</taxon>
        <taxon>Dikarya</taxon>
        <taxon>Ascomycota</taxon>
        <taxon>Pezizomycotina</taxon>
        <taxon>Eurotiomycetes</taxon>
        <taxon>Eurotiomycetidae</taxon>
        <taxon>Eurotiales</taxon>
        <taxon>Elaphomycetaceae</taxon>
        <taxon>Elaphomyces</taxon>
    </lineage>
</organism>
<gene>
    <name evidence="1" type="ORF">Egran_02010</name>
</gene>
<reference evidence="1 2" key="1">
    <citation type="journal article" date="2015" name="Environ. Microbiol.">
        <title>Metagenome sequence of Elaphomyces granulatus from sporocarp tissue reveals Ascomycota ectomycorrhizal fingerprints of genome expansion and a Proteobacteria-rich microbiome.</title>
        <authorList>
            <person name="Quandt C.A."/>
            <person name="Kohler A."/>
            <person name="Hesse C.N."/>
            <person name="Sharpton T.J."/>
            <person name="Martin F."/>
            <person name="Spatafora J.W."/>
        </authorList>
    </citation>
    <scope>NUCLEOTIDE SEQUENCE [LARGE SCALE GENOMIC DNA]</scope>
    <source>
        <strain evidence="1 2">OSC145934</strain>
    </source>
</reference>
<proteinExistence type="predicted"/>
<protein>
    <submittedName>
        <fullName evidence="1">Uncharacterized protein</fullName>
    </submittedName>
</protein>
<dbReference type="EMBL" id="NPHW01003048">
    <property type="protein sequence ID" value="OXV10228.1"/>
    <property type="molecule type" value="Genomic_DNA"/>
</dbReference>
<evidence type="ECO:0000313" key="2">
    <source>
        <dbReference type="Proteomes" id="UP000243515"/>
    </source>
</evidence>
<sequence>MGDAAPAFSLSNTEAAQWNRDLMLEFRAALERNPMADLMSMFSNSYRRENRIAQYHQLSYAAKINLNTLDELRGTLKHEPEEFRTRLDLAGTAKAVFPLSEKELLHDYTEYTSMQYLAERAPDIPAPRPHGLIAFGPFRVIVMSYIPDLTLAEVCSLSHEEIIDTTSTGQYLRRLRTYRHDDSNVLGGVCGERVKEVRVDEFALLKGIARAMDHSATCNFPPAVPHTSSSFVTSFLSGT</sequence>
<name>A0A232M1M5_9EURO</name>
<dbReference type="Proteomes" id="UP000243515">
    <property type="component" value="Unassembled WGS sequence"/>
</dbReference>
<comment type="caution">
    <text evidence="1">The sequence shown here is derived from an EMBL/GenBank/DDBJ whole genome shotgun (WGS) entry which is preliminary data.</text>
</comment>
<dbReference type="AlphaFoldDB" id="A0A232M1M5"/>
<accession>A0A232M1M5</accession>
<evidence type="ECO:0000313" key="1">
    <source>
        <dbReference type="EMBL" id="OXV10228.1"/>
    </source>
</evidence>
<dbReference type="OrthoDB" id="2906425at2759"/>
<keyword evidence="2" id="KW-1185">Reference proteome</keyword>